<organism evidence="3 4">
    <name type="scientific">Pedobacter helvus</name>
    <dbReference type="NCBI Taxonomy" id="2563444"/>
    <lineage>
        <taxon>Bacteria</taxon>
        <taxon>Pseudomonadati</taxon>
        <taxon>Bacteroidota</taxon>
        <taxon>Sphingobacteriia</taxon>
        <taxon>Sphingobacteriales</taxon>
        <taxon>Sphingobacteriaceae</taxon>
        <taxon>Pedobacter</taxon>
    </lineage>
</organism>
<proteinExistence type="predicted"/>
<dbReference type="InterPro" id="IPR025060">
    <property type="entry name" value="DUF3999"/>
</dbReference>
<accession>A0ABW9JIM5</accession>
<dbReference type="InterPro" id="IPR008979">
    <property type="entry name" value="Galactose-bd-like_sf"/>
</dbReference>
<dbReference type="RefSeq" id="WP_138728310.1">
    <property type="nucleotide sequence ID" value="NZ_SRMP02000023.1"/>
</dbReference>
<keyword evidence="2" id="KW-0732">Signal</keyword>
<gene>
    <name evidence="3" type="ORF">E5L68_012675</name>
</gene>
<keyword evidence="1" id="KW-0812">Transmembrane</keyword>
<keyword evidence="4" id="KW-1185">Reference proteome</keyword>
<keyword evidence="1" id="KW-1133">Transmembrane helix</keyword>
<comment type="caution">
    <text evidence="3">The sequence shown here is derived from an EMBL/GenBank/DDBJ whole genome shotgun (WGS) entry which is preliminary data.</text>
</comment>
<evidence type="ECO:0000313" key="3">
    <source>
        <dbReference type="EMBL" id="MFN0292252.1"/>
    </source>
</evidence>
<dbReference type="Proteomes" id="UP001517367">
    <property type="component" value="Unassembled WGS sequence"/>
</dbReference>
<dbReference type="Pfam" id="PF13163">
    <property type="entry name" value="DUF3999"/>
    <property type="match status" value="1"/>
</dbReference>
<feature type="transmembrane region" description="Helical" evidence="1">
    <location>
        <begin position="387"/>
        <end position="405"/>
    </location>
</feature>
<evidence type="ECO:0000313" key="4">
    <source>
        <dbReference type="Proteomes" id="UP001517367"/>
    </source>
</evidence>
<feature type="chain" id="PRO_5046875136" evidence="2">
    <location>
        <begin position="25"/>
        <end position="410"/>
    </location>
</feature>
<keyword evidence="1" id="KW-0472">Membrane</keyword>
<dbReference type="Gene3D" id="2.60.120.260">
    <property type="entry name" value="Galactose-binding domain-like"/>
    <property type="match status" value="1"/>
</dbReference>
<dbReference type="SUPFAM" id="SSF49785">
    <property type="entry name" value="Galactose-binding domain-like"/>
    <property type="match status" value="1"/>
</dbReference>
<evidence type="ECO:0000256" key="1">
    <source>
        <dbReference type="SAM" id="Phobius"/>
    </source>
</evidence>
<feature type="signal peptide" evidence="2">
    <location>
        <begin position="1"/>
        <end position="24"/>
    </location>
</feature>
<dbReference type="EMBL" id="SRMP02000023">
    <property type="protein sequence ID" value="MFN0292252.1"/>
    <property type="molecule type" value="Genomic_DNA"/>
</dbReference>
<evidence type="ECO:0000256" key="2">
    <source>
        <dbReference type="SAM" id="SignalP"/>
    </source>
</evidence>
<reference evidence="3 4" key="1">
    <citation type="submission" date="2024-12" db="EMBL/GenBank/DDBJ databases">
        <authorList>
            <person name="Hu S."/>
        </authorList>
    </citation>
    <scope>NUCLEOTIDE SEQUENCE [LARGE SCALE GENOMIC DNA]</scope>
    <source>
        <strain evidence="3 4">P-25</strain>
    </source>
</reference>
<sequence>MKLKLEIKLLLPLLVCVLITKAQTNSYQFKRQITGVNTTWHSVKLPDDMYQKINLGFEDLRIFGINGKDTIEIPYLLKQRANQVSLAEIPFKQLNQSAIGGIYYYTFQLAETNAINQISLDFKQENFDWKVNLEGSNDNQNWFNILKDYRILSIKNNETDYQFTKLSFPNSKYQFYRIAIKSNTQPKLTATKTTKVDTIKGIYEEVKYQTYELKNDAKKKETVIEVGLKNAVPVSYLKLNAQSDFDFYRPIKIEYATDSIKTEKGIEYSFATLYEGTINSLEASEFNFKNTITSKLKITINNNDNRPLRLSGLIIKGNSYDLIARFDDLKATYALYYGNETVQSPNYEIEKFERKIPANLTSVTINEEQKNPFYTVKTEKPLFENKIWLWCLMGVIIALLGFFSFKMLKN</sequence>
<protein>
    <submittedName>
        <fullName evidence="3">DUF3999 family protein</fullName>
    </submittedName>
</protein>
<name>A0ABW9JIM5_9SPHI</name>